<dbReference type="EMBL" id="BPLR01019256">
    <property type="protein sequence ID" value="GIZ05273.1"/>
    <property type="molecule type" value="Genomic_DNA"/>
</dbReference>
<name>A0AAV4YE50_CAEEX</name>
<feature type="signal peptide" evidence="1">
    <location>
        <begin position="1"/>
        <end position="22"/>
    </location>
</feature>
<evidence type="ECO:0000256" key="1">
    <source>
        <dbReference type="SAM" id="SignalP"/>
    </source>
</evidence>
<keyword evidence="1" id="KW-0732">Signal</keyword>
<comment type="caution">
    <text evidence="2">The sequence shown here is derived from an EMBL/GenBank/DDBJ whole genome shotgun (WGS) entry which is preliminary data.</text>
</comment>
<accession>A0AAV4YE50</accession>
<feature type="chain" id="PRO_5043775130" evidence="1">
    <location>
        <begin position="23"/>
        <end position="67"/>
    </location>
</feature>
<evidence type="ECO:0000313" key="3">
    <source>
        <dbReference type="Proteomes" id="UP001054945"/>
    </source>
</evidence>
<reference evidence="2 3" key="1">
    <citation type="submission" date="2021-06" db="EMBL/GenBank/DDBJ databases">
        <title>Caerostris extrusa draft genome.</title>
        <authorList>
            <person name="Kono N."/>
            <person name="Arakawa K."/>
        </authorList>
    </citation>
    <scope>NUCLEOTIDE SEQUENCE [LARGE SCALE GENOMIC DNA]</scope>
</reference>
<proteinExistence type="predicted"/>
<gene>
    <name evidence="2" type="ORF">CEXT_116001</name>
</gene>
<evidence type="ECO:0000313" key="2">
    <source>
        <dbReference type="EMBL" id="GIZ05273.1"/>
    </source>
</evidence>
<organism evidence="2 3">
    <name type="scientific">Caerostris extrusa</name>
    <name type="common">Bark spider</name>
    <name type="synonym">Caerostris bankana</name>
    <dbReference type="NCBI Taxonomy" id="172846"/>
    <lineage>
        <taxon>Eukaryota</taxon>
        <taxon>Metazoa</taxon>
        <taxon>Ecdysozoa</taxon>
        <taxon>Arthropoda</taxon>
        <taxon>Chelicerata</taxon>
        <taxon>Arachnida</taxon>
        <taxon>Araneae</taxon>
        <taxon>Araneomorphae</taxon>
        <taxon>Entelegynae</taxon>
        <taxon>Araneoidea</taxon>
        <taxon>Araneidae</taxon>
        <taxon>Caerostris</taxon>
    </lineage>
</organism>
<keyword evidence="3" id="KW-1185">Reference proteome</keyword>
<dbReference type="AlphaFoldDB" id="A0AAV4YE50"/>
<sequence length="67" mass="7408">MAIAVRLMLVLLVASMGISTRAIATDSEENKVSVEVEDDLFLQFFRPQGHNVAPFSREESLDSVRGN</sequence>
<dbReference type="Proteomes" id="UP001054945">
    <property type="component" value="Unassembled WGS sequence"/>
</dbReference>
<protein>
    <submittedName>
        <fullName evidence="2">Uncharacterized protein</fullName>
    </submittedName>
</protein>